<dbReference type="SUPFAM" id="SSF89442">
    <property type="entry name" value="Hypothetical protein YojF"/>
    <property type="match status" value="1"/>
</dbReference>
<reference evidence="1 2" key="1">
    <citation type="journal article" date="2005" name="Int. J. Syst. Evol. Microbiol.">
        <title>Bacillus litoralis sp. nov., isolated from a tidal flat of the Yellow Sea in Korea.</title>
        <authorList>
            <person name="Yoon J.H."/>
            <person name="Oh T.K."/>
        </authorList>
    </citation>
    <scope>NUCLEOTIDE SEQUENCE [LARGE SCALE GENOMIC DNA]</scope>
    <source>
        <strain evidence="1 2">SW-211</strain>
    </source>
</reference>
<evidence type="ECO:0000313" key="2">
    <source>
        <dbReference type="Proteomes" id="UP000321363"/>
    </source>
</evidence>
<keyword evidence="2" id="KW-1185">Reference proteome</keyword>
<accession>A0A5C6W9I3</accession>
<organism evidence="1 2">
    <name type="scientific">Metabacillus litoralis</name>
    <dbReference type="NCBI Taxonomy" id="152268"/>
    <lineage>
        <taxon>Bacteria</taxon>
        <taxon>Bacillati</taxon>
        <taxon>Bacillota</taxon>
        <taxon>Bacilli</taxon>
        <taxon>Bacillales</taxon>
        <taxon>Bacillaceae</taxon>
        <taxon>Metabacillus</taxon>
    </lineage>
</organism>
<dbReference type="EMBL" id="VOQF01000001">
    <property type="protein sequence ID" value="TXC93150.1"/>
    <property type="molecule type" value="Genomic_DNA"/>
</dbReference>
<dbReference type="Pfam" id="PF08830">
    <property type="entry name" value="DUF1806"/>
    <property type="match status" value="1"/>
</dbReference>
<dbReference type="RefSeq" id="WP_146946009.1">
    <property type="nucleotide sequence ID" value="NZ_VOQF01000001.1"/>
</dbReference>
<evidence type="ECO:0000313" key="1">
    <source>
        <dbReference type="EMBL" id="TXC93150.1"/>
    </source>
</evidence>
<protein>
    <submittedName>
        <fullName evidence="1">DUF1806 family protein</fullName>
    </submittedName>
</protein>
<dbReference type="Proteomes" id="UP000321363">
    <property type="component" value="Unassembled WGS sequence"/>
</dbReference>
<comment type="caution">
    <text evidence="1">The sequence shown here is derived from an EMBL/GenBank/DDBJ whole genome shotgun (WGS) entry which is preliminary data.</text>
</comment>
<gene>
    <name evidence="1" type="ORF">FS935_02865</name>
</gene>
<sequence>MKEISKVAVQAYLDKFLNKSVYIHLETTTGSYSAHKDEKNMTVVAFIRNAKVTYHQAKITGNGPYRVGLKLEDGWIYAEGLTDWTQAADQQLLLAGHNGEGQLAIALQISEIPFGEIKGVEETEK</sequence>
<dbReference type="AlphaFoldDB" id="A0A5C6W9I3"/>
<dbReference type="InterPro" id="IPR036492">
    <property type="entry name" value="YojF_sf"/>
</dbReference>
<name>A0A5C6W9I3_9BACI</name>
<dbReference type="InterPro" id="IPR014934">
    <property type="entry name" value="DUF1806"/>
</dbReference>
<proteinExistence type="predicted"/>
<dbReference type="Gene3D" id="2.70.180.10">
    <property type="entry name" value="Hypothetical protein YojF"/>
    <property type="match status" value="1"/>
</dbReference>
<dbReference type="OrthoDB" id="2352913at2"/>